<dbReference type="Gene3D" id="3.10.180.10">
    <property type="entry name" value="2,3-Dihydroxybiphenyl 1,2-Dioxygenase, domain 1"/>
    <property type="match status" value="1"/>
</dbReference>
<dbReference type="InterPro" id="IPR028973">
    <property type="entry name" value="PhnB-like"/>
</dbReference>
<name>A0A5B8YGG0_9FLAO</name>
<feature type="domain" description="PhnB-like" evidence="1">
    <location>
        <begin position="145"/>
        <end position="264"/>
    </location>
</feature>
<proteinExistence type="predicted"/>
<evidence type="ECO:0000313" key="3">
    <source>
        <dbReference type="Proteomes" id="UP000321954"/>
    </source>
</evidence>
<dbReference type="Pfam" id="PF06983">
    <property type="entry name" value="3-dmu-9_3-mt"/>
    <property type="match status" value="2"/>
</dbReference>
<dbReference type="OrthoDB" id="9806473at2"/>
<organism evidence="2 3">
    <name type="scientific">Antarcticibacterium arcticum</name>
    <dbReference type="NCBI Taxonomy" id="2585771"/>
    <lineage>
        <taxon>Bacteria</taxon>
        <taxon>Pseudomonadati</taxon>
        <taxon>Bacteroidota</taxon>
        <taxon>Flavobacteriia</taxon>
        <taxon>Flavobacteriales</taxon>
        <taxon>Flavobacteriaceae</taxon>
        <taxon>Antarcticibacterium</taxon>
    </lineage>
</organism>
<dbReference type="EMBL" id="CP042476">
    <property type="protein sequence ID" value="QED36960.1"/>
    <property type="molecule type" value="Genomic_DNA"/>
</dbReference>
<keyword evidence="3" id="KW-1185">Reference proteome</keyword>
<gene>
    <name evidence="2" type="ORF">FK178_04195</name>
</gene>
<dbReference type="AlphaFoldDB" id="A0A5B8YGG0"/>
<dbReference type="Proteomes" id="UP000321954">
    <property type="component" value="Chromosome"/>
</dbReference>
<protein>
    <submittedName>
        <fullName evidence="2">VOC family protein</fullName>
    </submittedName>
</protein>
<reference evidence="2 3" key="1">
    <citation type="submission" date="2019-08" db="EMBL/GenBank/DDBJ databases">
        <title>Antarcticibacterium arcticum sp. nov., a bacterium isolated from marine sediment of the Canadian Beaufort Sea.</title>
        <authorList>
            <person name="Lee Y.M."/>
            <person name="Baek K."/>
            <person name="Lee D.-H."/>
            <person name="Shin S.C."/>
            <person name="Jin Y.K."/>
            <person name="Park Y."/>
        </authorList>
    </citation>
    <scope>NUCLEOTIDE SEQUENCE [LARGE SCALE GENOMIC DNA]</scope>
    <source>
        <strain evidence="2 3">PAMC 28998</strain>
    </source>
</reference>
<evidence type="ECO:0000259" key="1">
    <source>
        <dbReference type="Pfam" id="PF06983"/>
    </source>
</evidence>
<dbReference type="InterPro" id="IPR029068">
    <property type="entry name" value="Glyas_Bleomycin-R_OHBP_Dase"/>
</dbReference>
<dbReference type="Gene3D" id="3.30.720.100">
    <property type="match status" value="1"/>
</dbReference>
<dbReference type="SUPFAM" id="SSF54593">
    <property type="entry name" value="Glyoxalase/Bleomycin resistance protein/Dihydroxybiphenyl dioxygenase"/>
    <property type="match status" value="2"/>
</dbReference>
<dbReference type="RefSeq" id="WP_146831301.1">
    <property type="nucleotide sequence ID" value="NZ_CP042476.1"/>
</dbReference>
<feature type="domain" description="PhnB-like" evidence="1">
    <location>
        <begin position="6"/>
        <end position="134"/>
    </location>
</feature>
<dbReference type="KEGG" id="anp:FK178_04195"/>
<dbReference type="PANTHER" id="PTHR33990">
    <property type="entry name" value="PROTEIN YJDN-RELATED"/>
    <property type="match status" value="1"/>
</dbReference>
<evidence type="ECO:0000313" key="2">
    <source>
        <dbReference type="EMBL" id="QED36960.1"/>
    </source>
</evidence>
<dbReference type="Gene3D" id="3.30.720.110">
    <property type="match status" value="1"/>
</dbReference>
<dbReference type="CDD" id="cd06588">
    <property type="entry name" value="PhnB_like"/>
    <property type="match status" value="2"/>
</dbReference>
<sequence length="306" mass="34953">MDNTAQKILPFLWFDTNAKEAVDFYTTVFKNAKINSITRFPGAGKEIHKQETDSIMTVDFSIENYRMVALNGGPDFKFNSSISFFLLYEDEKKLEEVWGRLLEGGSEMMPLDTYDWSPKYGWLQDRFGVNWQVMLEKERSSPETVVPMIFFTGKNQGKAAEAIAFYTSVFHNSYIQGMLTYGKENPFANGHIMHAQFSLEDQTFMAMDSGMENDFPFSEAISFMVNCKDQKEIDYYWNELTAGGDPAAQQCGWLKDKFGVSWQVAPAGMNEILNDPDKDKANRIMDAVLQIRKFDLEKLNKAAGKS</sequence>
<accession>A0A5B8YGG0</accession>